<feature type="compositionally biased region" description="Basic residues" evidence="1">
    <location>
        <begin position="38"/>
        <end position="52"/>
    </location>
</feature>
<comment type="caution">
    <text evidence="2">The sequence shown here is derived from an EMBL/GenBank/DDBJ whole genome shotgun (WGS) entry which is preliminary data.</text>
</comment>
<dbReference type="AlphaFoldDB" id="A0A5J9SQB8"/>
<name>A0A5J9SQB8_9POAL</name>
<sequence length="173" mass="18580">MAGVEHSPAAEIRGGLPEGGGVRWNSRYLRRNRGLEMRRHHRLQTRAARKRCTGSSGGMRRRASSTSSSISSGSGGGGGMLPWASEGLVGDANWDLPTLVSKLVRFNQVRLTRLAGGPEKAATVAAACCARGYMFTAGGKAYGYKSAEQRNRVSGYSVPRGCIEHDTNIHYQV</sequence>
<keyword evidence="3" id="KW-1185">Reference proteome</keyword>
<protein>
    <submittedName>
        <fullName evidence="2">Uncharacterized protein</fullName>
    </submittedName>
</protein>
<reference evidence="2 3" key="1">
    <citation type="journal article" date="2019" name="Sci. Rep.">
        <title>A high-quality genome of Eragrostis curvula grass provides insights into Poaceae evolution and supports new strategies to enhance forage quality.</title>
        <authorList>
            <person name="Carballo J."/>
            <person name="Santos B.A.C.M."/>
            <person name="Zappacosta D."/>
            <person name="Garbus I."/>
            <person name="Selva J.P."/>
            <person name="Gallo C.A."/>
            <person name="Diaz A."/>
            <person name="Albertini E."/>
            <person name="Caccamo M."/>
            <person name="Echenique V."/>
        </authorList>
    </citation>
    <scope>NUCLEOTIDE SEQUENCE [LARGE SCALE GENOMIC DNA]</scope>
    <source>
        <strain evidence="3">cv. Victoria</strain>
        <tissue evidence="2">Leaf</tissue>
    </source>
</reference>
<organism evidence="2 3">
    <name type="scientific">Eragrostis curvula</name>
    <name type="common">weeping love grass</name>
    <dbReference type="NCBI Taxonomy" id="38414"/>
    <lineage>
        <taxon>Eukaryota</taxon>
        <taxon>Viridiplantae</taxon>
        <taxon>Streptophyta</taxon>
        <taxon>Embryophyta</taxon>
        <taxon>Tracheophyta</taxon>
        <taxon>Spermatophyta</taxon>
        <taxon>Magnoliopsida</taxon>
        <taxon>Liliopsida</taxon>
        <taxon>Poales</taxon>
        <taxon>Poaceae</taxon>
        <taxon>PACMAD clade</taxon>
        <taxon>Chloridoideae</taxon>
        <taxon>Eragrostideae</taxon>
        <taxon>Eragrostidinae</taxon>
        <taxon>Eragrostis</taxon>
    </lineage>
</organism>
<feature type="non-terminal residue" evidence="2">
    <location>
        <position position="1"/>
    </location>
</feature>
<dbReference type="EMBL" id="RWGY01000476">
    <property type="protein sequence ID" value="TVU01193.1"/>
    <property type="molecule type" value="Genomic_DNA"/>
</dbReference>
<gene>
    <name evidence="2" type="ORF">EJB05_53352</name>
</gene>
<proteinExistence type="predicted"/>
<accession>A0A5J9SQB8</accession>
<feature type="region of interest" description="Disordered" evidence="1">
    <location>
        <begin position="38"/>
        <end position="77"/>
    </location>
</feature>
<dbReference type="Gramene" id="TVU01193">
    <property type="protein sequence ID" value="TVU01193"/>
    <property type="gene ID" value="EJB05_53352"/>
</dbReference>
<evidence type="ECO:0000256" key="1">
    <source>
        <dbReference type="SAM" id="MobiDB-lite"/>
    </source>
</evidence>
<dbReference type="Proteomes" id="UP000324897">
    <property type="component" value="Unassembled WGS sequence"/>
</dbReference>
<evidence type="ECO:0000313" key="3">
    <source>
        <dbReference type="Proteomes" id="UP000324897"/>
    </source>
</evidence>
<evidence type="ECO:0000313" key="2">
    <source>
        <dbReference type="EMBL" id="TVU01193.1"/>
    </source>
</evidence>